<sequence>MVSDHGEVNIYLRPLKEYLPPGTPTPGHISWTEAHRYVSAEGDILIAWSASPTSQDQDDDDFASRVKRSVSRAELLNVHDFSVRMSHLQSKGPGREFRKFPSDRAAARPWDDDDLLVVLACRDQPSSTGHGWL</sequence>
<evidence type="ECO:0000313" key="1">
    <source>
        <dbReference type="EMBL" id="CAD9508914.1"/>
    </source>
</evidence>
<name>A0A7S2I641_9DINO</name>
<dbReference type="AlphaFoldDB" id="A0A7S2I641"/>
<dbReference type="EMBL" id="HBGQ01081161">
    <property type="protein sequence ID" value="CAD9508914.1"/>
    <property type="molecule type" value="Transcribed_RNA"/>
</dbReference>
<proteinExistence type="predicted"/>
<protein>
    <submittedName>
        <fullName evidence="1">Uncharacterized protein</fullName>
    </submittedName>
</protein>
<reference evidence="1" key="1">
    <citation type="submission" date="2021-01" db="EMBL/GenBank/DDBJ databases">
        <authorList>
            <person name="Corre E."/>
            <person name="Pelletier E."/>
            <person name="Niang G."/>
            <person name="Scheremetjew M."/>
            <person name="Finn R."/>
            <person name="Kale V."/>
            <person name="Holt S."/>
            <person name="Cochrane G."/>
            <person name="Meng A."/>
            <person name="Brown T."/>
            <person name="Cohen L."/>
        </authorList>
    </citation>
    <scope>NUCLEOTIDE SEQUENCE</scope>
    <source>
        <strain evidence="1">CCMP2222</strain>
    </source>
</reference>
<accession>A0A7S2I641</accession>
<gene>
    <name evidence="1" type="ORF">AAND1436_LOCUS38787</name>
</gene>
<organism evidence="1">
    <name type="scientific">Alexandrium andersonii</name>
    <dbReference type="NCBI Taxonomy" id="327968"/>
    <lineage>
        <taxon>Eukaryota</taxon>
        <taxon>Sar</taxon>
        <taxon>Alveolata</taxon>
        <taxon>Dinophyceae</taxon>
        <taxon>Gonyaulacales</taxon>
        <taxon>Pyrocystaceae</taxon>
        <taxon>Alexandrium</taxon>
    </lineage>
</organism>